<sequence>MPVPATDLIGREADVGRLRALLARERLVTLVGPGGIGKTRLAIAAAEPSPLPAPGAPGETAFVSFAGVRPEAAVTTLARRLDVDLSPPRPALGLLLSALSARPRPLLLVLDNLEHLPAFDPVIGELLRAAPALRILATSRRRPDLPGQVAISVEGLGAPAAEALFAARAATACPGFDPDREASLVAGICAATGGLPLAIELAAGLLRAVPCAALARHLNADLGLLAVPGPAARSRHACMRTVFETSWRLLDEAGRQALAALSVFGGGCTLDAALEVARTSPGVLVRLVDHSMIQLTPSGRYAVHPLIQQYAATHLTPEERRAARRRHADHFGRLLERHAAALEDASDAEVTRVLGAELDNIRPAWAASGRPRFLELYWTLCLRLRLYEESAAVLRRHLARTAEEPRLRARHLWMAGTSEHHLAREHEATRLARAALETLGEPLPESRRGLATATLAAAGRQLGHRLLPPRPSPEGREAAQALTMLARLAFHQHDLPTMLAASLRQLNAADRTDDAALRAEAYANAATITRIAGRHRLAARYGTLADRALADVEQAAEAAHRARLARGLDQLHTGAFEAAGRSFAECRARTLAPRVAENCSGLLAETALWQGRFETAAGLFAATAEQAAGRLGGNDIARHWCLLGQVEAMLRLDAAGPERIGPVLAAARASTERRRAQEKPLGLRDGPAMRTIQDMRLLTAAARLRALERGTADDGTRQALTEVLALAGRLSPAHRGLLECWSGLAELLWSLAPWPDRATARLLHAHLARYVTRNPGAAARLGWARALVLAAAGRDGAARKAAEQALATATRLSAPYDQVRSEAVIRHLRGPCAAAG</sequence>
<evidence type="ECO:0000313" key="1">
    <source>
        <dbReference type="EMBL" id="MCP2363662.1"/>
    </source>
</evidence>
<organism evidence="1 2">
    <name type="scientific">Nonomuraea thailandensis</name>
    <dbReference type="NCBI Taxonomy" id="1188745"/>
    <lineage>
        <taxon>Bacteria</taxon>
        <taxon>Bacillati</taxon>
        <taxon>Actinomycetota</taxon>
        <taxon>Actinomycetes</taxon>
        <taxon>Streptosporangiales</taxon>
        <taxon>Streptosporangiaceae</taxon>
        <taxon>Nonomuraea</taxon>
    </lineage>
</organism>
<reference evidence="1" key="1">
    <citation type="submission" date="2022-06" db="EMBL/GenBank/DDBJ databases">
        <title>Sequencing the genomes of 1000 actinobacteria strains.</title>
        <authorList>
            <person name="Klenk H.-P."/>
        </authorList>
    </citation>
    <scope>NUCLEOTIDE SEQUENCE</scope>
    <source>
        <strain evidence="1">DSM 46694</strain>
    </source>
</reference>
<accession>A0A9X2GTV1</accession>
<dbReference type="InterPro" id="IPR027417">
    <property type="entry name" value="P-loop_NTPase"/>
</dbReference>
<dbReference type="Proteomes" id="UP001139648">
    <property type="component" value="Unassembled WGS sequence"/>
</dbReference>
<dbReference type="PANTHER" id="PTHR47691">
    <property type="entry name" value="REGULATOR-RELATED"/>
    <property type="match status" value="1"/>
</dbReference>
<keyword evidence="2" id="KW-1185">Reference proteome</keyword>
<name>A0A9X2GTV1_9ACTN</name>
<dbReference type="PRINTS" id="PR00364">
    <property type="entry name" value="DISEASERSIST"/>
</dbReference>
<evidence type="ECO:0000313" key="2">
    <source>
        <dbReference type="Proteomes" id="UP001139648"/>
    </source>
</evidence>
<proteinExistence type="predicted"/>
<dbReference type="Gene3D" id="3.40.50.300">
    <property type="entry name" value="P-loop containing nucleotide triphosphate hydrolases"/>
    <property type="match status" value="1"/>
</dbReference>
<dbReference type="PANTHER" id="PTHR47691:SF3">
    <property type="entry name" value="HTH-TYPE TRANSCRIPTIONAL REGULATOR RV0890C-RELATED"/>
    <property type="match status" value="1"/>
</dbReference>
<dbReference type="AlphaFoldDB" id="A0A9X2GTV1"/>
<protein>
    <submittedName>
        <fullName evidence="1">ATPase</fullName>
    </submittedName>
</protein>
<comment type="caution">
    <text evidence="1">The sequence shown here is derived from an EMBL/GenBank/DDBJ whole genome shotgun (WGS) entry which is preliminary data.</text>
</comment>
<dbReference type="EMBL" id="JAMZEB010000002">
    <property type="protein sequence ID" value="MCP2363662.1"/>
    <property type="molecule type" value="Genomic_DNA"/>
</dbReference>
<dbReference type="SUPFAM" id="SSF52540">
    <property type="entry name" value="P-loop containing nucleoside triphosphate hydrolases"/>
    <property type="match status" value="1"/>
</dbReference>
<gene>
    <name evidence="1" type="ORF">HD597_010682</name>
</gene>